<dbReference type="EMBL" id="AP027728">
    <property type="protein sequence ID" value="BDZ39627.1"/>
    <property type="molecule type" value="Genomic_DNA"/>
</dbReference>
<accession>A0ABM8FV72</accession>
<proteinExistence type="predicted"/>
<gene>
    <name evidence="2" type="ORF">GCM10025863_22410</name>
</gene>
<evidence type="ECO:0000313" key="3">
    <source>
        <dbReference type="Proteomes" id="UP001321543"/>
    </source>
</evidence>
<name>A0ABM8FV72_9MICO</name>
<sequence>MSGMYGADVAQLRQLASRFDRHAQQLDADRMTVGNAIRISAWIGPFATTFRLQWDSEHSRRVHDAALRLRDAAQRLRANADEQERASAADGGGAGRLDSRQWTGVPEEEDFRRRHPWPSLLGQLLDGAVDVVVDTAAGTAYWVDGAGMAVEYVTKSKFDAFTVIPGGSYLGSVLKGVSLGDATARLAEAIRDRDLAGGMLAAVDTAAAVVPRPVSFLWDSLKNMTGFFIPLDHAAQDAHTAWLQSRGYSPADIADRYQGPQGFINLGNDNVERKAPWLNRIAESVLQKPAEWLLAAGIKLF</sequence>
<dbReference type="RefSeq" id="WP_286299888.1">
    <property type="nucleotide sequence ID" value="NZ_AP027728.1"/>
</dbReference>
<dbReference type="Gene3D" id="1.10.287.1060">
    <property type="entry name" value="ESAT-6-like"/>
    <property type="match status" value="1"/>
</dbReference>
<keyword evidence="3" id="KW-1185">Reference proteome</keyword>
<feature type="compositionally biased region" description="Basic and acidic residues" evidence="1">
    <location>
        <begin position="78"/>
        <end position="87"/>
    </location>
</feature>
<feature type="region of interest" description="Disordered" evidence="1">
    <location>
        <begin position="78"/>
        <end position="110"/>
    </location>
</feature>
<evidence type="ECO:0000313" key="2">
    <source>
        <dbReference type="EMBL" id="BDZ39627.1"/>
    </source>
</evidence>
<dbReference type="Proteomes" id="UP001321543">
    <property type="component" value="Chromosome"/>
</dbReference>
<organism evidence="2 3">
    <name type="scientific">Microbacterium suwonense</name>
    <dbReference type="NCBI Taxonomy" id="683047"/>
    <lineage>
        <taxon>Bacteria</taxon>
        <taxon>Bacillati</taxon>
        <taxon>Actinomycetota</taxon>
        <taxon>Actinomycetes</taxon>
        <taxon>Micrococcales</taxon>
        <taxon>Microbacteriaceae</taxon>
        <taxon>Microbacterium</taxon>
    </lineage>
</organism>
<evidence type="ECO:0000256" key="1">
    <source>
        <dbReference type="SAM" id="MobiDB-lite"/>
    </source>
</evidence>
<reference evidence="3" key="1">
    <citation type="journal article" date="2019" name="Int. J. Syst. Evol. Microbiol.">
        <title>The Global Catalogue of Microorganisms (GCM) 10K type strain sequencing project: providing services to taxonomists for standard genome sequencing and annotation.</title>
        <authorList>
            <consortium name="The Broad Institute Genomics Platform"/>
            <consortium name="The Broad Institute Genome Sequencing Center for Infectious Disease"/>
            <person name="Wu L."/>
            <person name="Ma J."/>
        </authorList>
    </citation>
    <scope>NUCLEOTIDE SEQUENCE [LARGE SCALE GENOMIC DNA]</scope>
    <source>
        <strain evidence="3">NBRC 106310</strain>
    </source>
</reference>
<protein>
    <submittedName>
        <fullName evidence="2">Uncharacterized protein</fullName>
    </submittedName>
</protein>